<dbReference type="InterPro" id="IPR002035">
    <property type="entry name" value="VWF_A"/>
</dbReference>
<dbReference type="InterPro" id="IPR051266">
    <property type="entry name" value="CLCR"/>
</dbReference>
<dbReference type="STRING" id="4536.A0A0E0J518"/>
<dbReference type="HOGENOM" id="CLU_279449_0_0_1"/>
<dbReference type="PANTHER" id="PTHR10579">
    <property type="entry name" value="CALCIUM-ACTIVATED CHLORIDE CHANNEL REGULATOR"/>
    <property type="match status" value="1"/>
</dbReference>
<feature type="domain" description="VWFA" evidence="1">
    <location>
        <begin position="1"/>
        <end position="155"/>
    </location>
</feature>
<dbReference type="AlphaFoldDB" id="A0A0E0J518"/>
<dbReference type="Proteomes" id="UP000006591">
    <property type="component" value="Chromosome 11"/>
</dbReference>
<dbReference type="Pfam" id="PF13768">
    <property type="entry name" value="VWA_3"/>
    <property type="match status" value="2"/>
</dbReference>
<accession>A0A0E0J518</accession>
<sequence>MDLLKKAMGFVIDKLGEHDRLAVVPVQASAAVAEKLDLVEMNAEGRKEATMRVQSSLTVTGENKLSTALKEAVTILEGRKDHDKKRPGFIVLISDGDDASVLRDAMNLNYSVHAFGFRDAHNARAMHHIANTSAGTYGILNDGHDGLADAFVTSVGNITSIVAVDAEVSVSCSGAESTAAKLTAIESGRFKHDINGGGKRGTIQAGALQAGAVRSFLVYVDNVGDDELEHLPSMLTVGVQYEDHSTTTSQNAAENQGGREMARQTAQVVVVRDGDEHSRLVAAEIVRVAAMRIVGEIIQKYGDNGRALAGAADELHEQWSLLKKSEFAKEAAPACLVSALDAEMSEMEATLRRSSGMSFTAGGAAAMGKFVWSGAHHGGGERKRKHYYDQKQRSESEMEMIEQRLAYWTKVKCELPPMHNDGECPDHITTFFHDASRDSLDRAIHYDVFMTVVNAAGRRSSKYGGSGGGDFSCGHCCGGGGGRVVGPANRMDLLKRAIHGELVIDKMSSQDRLAIAMDLVIGKLGADDRLAIVPFHSSVVDATGLLEMSVEGRGVASRKVQSLAVAGGTKLFPALNAAVEILEARCWEARRGRVGAVVLISDGGDRTIFREAINPRYPVHAFGFRGAHDARAVHHVADHTSGVYGVLDDEHDRVTDAFAACVRRVTSVVAVDAQVDLTCGAYSRASLLAVERSGDHRSHVDEDRRSGFIYAGALCAGDVKNFLVYVDVDREADGGVTELLTAHGTYTDAVRRNDTVHLDERMAVVQRRDKVPDVSRDVAAELVRVDTVKMVAAVLDRFKDMGSAAAATELREGWCRVKASEDARAAGAASLAVLEREIEEMEASLVRCAGLSTMLSWLNRHKLQLHTAAAAAATVRVSPVPPSSSNVMADAIAAGEGHVKEVAGVAVVSGGTKRKCVEMDMIEERLAYWSKVKHDLPLMFPDHAAAAATAAAVEGTASTGDHVAAVFRDASLETINRAMFHDVYLAVLHASTVRRCGQTSQSKEHPHHDQDDS</sequence>
<dbReference type="Gene3D" id="3.40.50.410">
    <property type="entry name" value="von Willebrand factor, type A domain"/>
    <property type="match status" value="2"/>
</dbReference>
<evidence type="ECO:0000313" key="2">
    <source>
        <dbReference type="EnsemblPlants" id="ONIVA11G21780.1"/>
    </source>
</evidence>
<protein>
    <recommendedName>
        <fullName evidence="1">VWFA domain-containing protein</fullName>
    </recommendedName>
</protein>
<evidence type="ECO:0000313" key="3">
    <source>
        <dbReference type="Proteomes" id="UP000006591"/>
    </source>
</evidence>
<organism evidence="2">
    <name type="scientific">Oryza nivara</name>
    <name type="common">Indian wild rice</name>
    <name type="synonym">Oryza sativa f. spontanea</name>
    <dbReference type="NCBI Taxonomy" id="4536"/>
    <lineage>
        <taxon>Eukaryota</taxon>
        <taxon>Viridiplantae</taxon>
        <taxon>Streptophyta</taxon>
        <taxon>Embryophyta</taxon>
        <taxon>Tracheophyta</taxon>
        <taxon>Spermatophyta</taxon>
        <taxon>Magnoliopsida</taxon>
        <taxon>Liliopsida</taxon>
        <taxon>Poales</taxon>
        <taxon>Poaceae</taxon>
        <taxon>BOP clade</taxon>
        <taxon>Oryzoideae</taxon>
        <taxon>Oryzeae</taxon>
        <taxon>Oryzinae</taxon>
        <taxon>Oryza</taxon>
    </lineage>
</organism>
<evidence type="ECO:0000259" key="1">
    <source>
        <dbReference type="PROSITE" id="PS50234"/>
    </source>
</evidence>
<keyword evidence="3" id="KW-1185">Reference proteome</keyword>
<dbReference type="EnsemblPlants" id="ONIVA11G21780.1">
    <property type="protein sequence ID" value="ONIVA11G21780.1"/>
    <property type="gene ID" value="ONIVA11G21780"/>
</dbReference>
<dbReference type="PROSITE" id="PS50234">
    <property type="entry name" value="VWFA"/>
    <property type="match status" value="1"/>
</dbReference>
<name>A0A0E0J518_ORYNI</name>
<dbReference type="PANTHER" id="PTHR10579:SF112">
    <property type="entry name" value="OS04G0198300 PROTEIN"/>
    <property type="match status" value="1"/>
</dbReference>
<dbReference type="Gramene" id="ONIVA11G21780.1">
    <property type="protein sequence ID" value="ONIVA11G21780.1"/>
    <property type="gene ID" value="ONIVA11G21780"/>
</dbReference>
<dbReference type="InterPro" id="IPR036465">
    <property type="entry name" value="vWFA_dom_sf"/>
</dbReference>
<proteinExistence type="predicted"/>
<reference evidence="2" key="2">
    <citation type="submission" date="2018-04" db="EMBL/GenBank/DDBJ databases">
        <title>OnivRS2 (Oryza nivara Reference Sequence Version 2).</title>
        <authorList>
            <person name="Zhang J."/>
            <person name="Kudrna D."/>
            <person name="Lee S."/>
            <person name="Talag J."/>
            <person name="Rajasekar S."/>
            <person name="Welchert J."/>
            <person name="Hsing Y.-I."/>
            <person name="Wing R.A."/>
        </authorList>
    </citation>
    <scope>NUCLEOTIDE SEQUENCE [LARGE SCALE GENOMIC DNA]</scope>
    <source>
        <strain evidence="2">SL10</strain>
    </source>
</reference>
<reference evidence="2" key="1">
    <citation type="submission" date="2015-04" db="UniProtKB">
        <authorList>
            <consortium name="EnsemblPlants"/>
        </authorList>
    </citation>
    <scope>IDENTIFICATION</scope>
    <source>
        <strain evidence="2">SL10</strain>
    </source>
</reference>
<dbReference type="SUPFAM" id="SSF53300">
    <property type="entry name" value="vWA-like"/>
    <property type="match status" value="2"/>
</dbReference>